<evidence type="ECO:0000256" key="2">
    <source>
        <dbReference type="ARBA" id="ARBA00022553"/>
    </source>
</evidence>
<dbReference type="AlphaFoldDB" id="E3R0J2"/>
<dbReference type="PROSITE" id="PS00455">
    <property type="entry name" value="AMP_BINDING"/>
    <property type="match status" value="1"/>
</dbReference>
<evidence type="ECO:0000256" key="1">
    <source>
        <dbReference type="ARBA" id="ARBA00022450"/>
    </source>
</evidence>
<dbReference type="Proteomes" id="UP000008782">
    <property type="component" value="Unassembled WGS sequence"/>
</dbReference>
<dbReference type="SMART" id="SM00823">
    <property type="entry name" value="PKS_PP"/>
    <property type="match status" value="1"/>
</dbReference>
<dbReference type="InterPro" id="IPR036736">
    <property type="entry name" value="ACP-like_sf"/>
</dbReference>
<proteinExistence type="predicted"/>
<dbReference type="InterPro" id="IPR009081">
    <property type="entry name" value="PP-bd_ACP"/>
</dbReference>
<dbReference type="InterPro" id="IPR051414">
    <property type="entry name" value="Adenylate-forming_Reductase"/>
</dbReference>
<dbReference type="eggNOG" id="KOG1178">
    <property type="taxonomic scope" value="Eukaryota"/>
</dbReference>
<feature type="domain" description="Polyketide synthase-like phosphopantetheine-binding" evidence="4">
    <location>
        <begin position="573"/>
        <end position="650"/>
    </location>
</feature>
<dbReference type="Pfam" id="PF23562">
    <property type="entry name" value="AMP-binding_C_3"/>
    <property type="match status" value="1"/>
</dbReference>
<evidence type="ECO:0000256" key="3">
    <source>
        <dbReference type="ARBA" id="ARBA00022857"/>
    </source>
</evidence>
<dbReference type="EMBL" id="GG697447">
    <property type="protein sequence ID" value="EFQ36630.1"/>
    <property type="molecule type" value="Genomic_DNA"/>
</dbReference>
<dbReference type="OrthoDB" id="429813at2759"/>
<keyword evidence="3" id="KW-0521">NADP</keyword>
<keyword evidence="1" id="KW-0596">Phosphopantetheine</keyword>
<dbReference type="Pfam" id="PF00501">
    <property type="entry name" value="AMP-binding"/>
    <property type="match status" value="1"/>
</dbReference>
<accession>E3R0J2</accession>
<dbReference type="PANTHER" id="PTHR43439:SF2">
    <property type="entry name" value="ENZYME, PUTATIVE (JCVI)-RELATED"/>
    <property type="match status" value="1"/>
</dbReference>
<keyword evidence="6" id="KW-1185">Reference proteome</keyword>
<dbReference type="PROSITE" id="PS00012">
    <property type="entry name" value="PHOSPHOPANTETHEINE"/>
    <property type="match status" value="1"/>
</dbReference>
<dbReference type="InterPro" id="IPR000873">
    <property type="entry name" value="AMP-dep_synth/lig_dom"/>
</dbReference>
<reference evidence="6" key="1">
    <citation type="journal article" date="2012" name="Nat. Genet.">
        <title>Lifestyle transitions in plant pathogenic Colletotrichum fungi deciphered by genome and transcriptome analyses.</title>
        <authorList>
            <person name="O'Connell R.J."/>
            <person name="Thon M.R."/>
            <person name="Hacquard S."/>
            <person name="Amyotte S.G."/>
            <person name="Kleemann J."/>
            <person name="Torres M.F."/>
            <person name="Damm U."/>
            <person name="Buiate E.A."/>
            <person name="Epstein L."/>
            <person name="Alkan N."/>
            <person name="Altmueller J."/>
            <person name="Alvarado-Balderrama L."/>
            <person name="Bauser C.A."/>
            <person name="Becker C."/>
            <person name="Birren B.W."/>
            <person name="Chen Z."/>
            <person name="Choi J."/>
            <person name="Crouch J.A."/>
            <person name="Duvick J.P."/>
            <person name="Farman M.A."/>
            <person name="Gan P."/>
            <person name="Heiman D."/>
            <person name="Henrissat B."/>
            <person name="Howard R.J."/>
            <person name="Kabbage M."/>
            <person name="Koch C."/>
            <person name="Kracher B."/>
            <person name="Kubo Y."/>
            <person name="Law A.D."/>
            <person name="Lebrun M.-H."/>
            <person name="Lee Y.-H."/>
            <person name="Miyara I."/>
            <person name="Moore N."/>
            <person name="Neumann U."/>
            <person name="Nordstroem K."/>
            <person name="Panaccione D.G."/>
            <person name="Panstruga R."/>
            <person name="Place M."/>
            <person name="Proctor R.H."/>
            <person name="Prusky D."/>
            <person name="Rech G."/>
            <person name="Reinhardt R."/>
            <person name="Rollins J.A."/>
            <person name="Rounsley S."/>
            <person name="Schardl C.L."/>
            <person name="Schwartz D.C."/>
            <person name="Shenoy N."/>
            <person name="Shirasu K."/>
            <person name="Sikhakolli U.R."/>
            <person name="Stueber K."/>
            <person name="Sukno S.A."/>
            <person name="Sweigard J.A."/>
            <person name="Takano Y."/>
            <person name="Takahara H."/>
            <person name="Trail F."/>
            <person name="van der Does H.C."/>
            <person name="Voll L.M."/>
            <person name="Will I."/>
            <person name="Young S."/>
            <person name="Zeng Q."/>
            <person name="Zhang J."/>
            <person name="Zhou S."/>
            <person name="Dickman M.B."/>
            <person name="Schulze-Lefert P."/>
            <person name="Ver Loren van Themaat E."/>
            <person name="Ma L.-J."/>
            <person name="Vaillancourt L.J."/>
        </authorList>
    </citation>
    <scope>NUCLEOTIDE SEQUENCE [LARGE SCALE GENOMIC DNA]</scope>
    <source>
        <strain evidence="6">M1.001 / M2 / FGSC 10212</strain>
    </source>
</reference>
<dbReference type="SUPFAM" id="SSF47336">
    <property type="entry name" value="ACP-like"/>
    <property type="match status" value="1"/>
</dbReference>
<dbReference type="InterPro" id="IPR013120">
    <property type="entry name" value="FAR_NAD-bd"/>
</dbReference>
<dbReference type="HOGENOM" id="CLU_002220_0_0_1"/>
<dbReference type="Gene3D" id="3.40.50.12780">
    <property type="entry name" value="N-terminal domain of ligase-like"/>
    <property type="match status" value="1"/>
</dbReference>
<dbReference type="VEuPathDB" id="FungiDB:GLRG_11775"/>
<dbReference type="RefSeq" id="XP_008100650.1">
    <property type="nucleotide sequence ID" value="XM_008102459.1"/>
</dbReference>
<evidence type="ECO:0000259" key="4">
    <source>
        <dbReference type="SMART" id="SM00823"/>
    </source>
</evidence>
<dbReference type="InterPro" id="IPR006162">
    <property type="entry name" value="Ppantetheine_attach_site"/>
</dbReference>
<dbReference type="InterPro" id="IPR020845">
    <property type="entry name" value="AMP-binding_CS"/>
</dbReference>
<dbReference type="Gene3D" id="3.40.50.720">
    <property type="entry name" value="NAD(P)-binding Rossmann-like Domain"/>
    <property type="match status" value="1"/>
</dbReference>
<name>E3R0J2_COLGM</name>
<dbReference type="SUPFAM" id="SSF56801">
    <property type="entry name" value="Acetyl-CoA synthetase-like"/>
    <property type="match status" value="1"/>
</dbReference>
<dbReference type="Gene3D" id="1.10.1200.10">
    <property type="entry name" value="ACP-like"/>
    <property type="match status" value="1"/>
</dbReference>
<keyword evidence="2" id="KW-0597">Phosphoprotein</keyword>
<evidence type="ECO:0000313" key="5">
    <source>
        <dbReference type="EMBL" id="EFQ36630.1"/>
    </source>
</evidence>
<sequence length="1067" mass="117046">MSATEASEVYGKRLIPHVIDDAARNDPARECFSIPLSSNPRDGWRPVSYGQYAAAIDRLAHHIFKTSGAPEPKSFPTLAYIGANDATYLIFIVAAVKAGYKAISALLISPRNSEEAQLNLFALTGCDTLYHDATFQQPVLPWLAKRGSMKAHLLEPLDFWLAHEVAVEPFPYVKSPEEAEWEPFVVLHTSGSTGLPKPIVVPNGLMMLNDKLHLLPTWKGTESAVRGLARTRRNLTPMPFSHASGLYSFFGFHVYWGVPVTFAILNGPFTAEFVLEQLAHAGADVDSISLPPSVLEELSLTQEGCDRLKKLAFVVFGGGNLSDAAGQKLLDQGVVIQNSFGSTECGMLPYYWQTNPNAWQWLHINSDVMGAVWRPVAGEDDIFELVIVRHNSPSAIQGVFYTYPGLDEWSSKDLFKKHPTLPDHWKYHGRCDDLICFSNGEKLNPVTFENALNGHPKVGTAIVVGSMRFQPALLVEPAHYPANADEAERLVAELWPLVASVNKQTATYGQISRQLILLAKADKPFPRLVKDTVNRALSIKLYESEIEALYRDAEAGWKDAQHNLDLTSEETLIQCLCRLFQTLTRHTTVEPDTDLFTAGVDSLQVVNACRLLRGALATKTDRIDLKTVAPRLIYANPSPRRLAADLWARHAGSLQPFDADAEASRAMLALLAKYTLGLPSVPAPERPPARRTEQTVLLTGSTGRLGAHVLDYLVANPAVRKVICLNRARDGRARQLRLNAARGLKTDLACKTEFLQADLSQPQLGLSVADYRRMLGEADRVIHAQWPVNFNLPLGAFEPHVRGVRHLVDLCARAARDARLVLVSTVLAATPWNGSEGGTTVMSVPEGAYAQGKLVADLVAEEAARRSGTRAAVVRVGQIAGSEDAAGSWNRDEWLPRLVASSVRVLGVLPRDLGIMSTVNWVTAQGAARVVLEAAEVTGPDLGPERARAGSGGGVDYYYAVNPRPGHFSQLSGAMKEFYGGRVRDLVSWGQWVAALEASAERESEDGTENPALQLLDFFKGTPGEDALGEVRFTFSLDETLAASQSLREMQPITPELMVQWCRQWDF</sequence>
<dbReference type="InterPro" id="IPR042099">
    <property type="entry name" value="ANL_N_sf"/>
</dbReference>
<dbReference type="GeneID" id="24417139"/>
<dbReference type="Pfam" id="PF07993">
    <property type="entry name" value="NAD_binding_4"/>
    <property type="match status" value="1"/>
</dbReference>
<dbReference type="InterPro" id="IPR020806">
    <property type="entry name" value="PKS_PP-bd"/>
</dbReference>
<dbReference type="Pfam" id="PF00550">
    <property type="entry name" value="PP-binding"/>
    <property type="match status" value="1"/>
</dbReference>
<organism evidence="6">
    <name type="scientific">Colletotrichum graminicola (strain M1.001 / M2 / FGSC 10212)</name>
    <name type="common">Maize anthracnose fungus</name>
    <name type="synonym">Glomerella graminicola</name>
    <dbReference type="NCBI Taxonomy" id="645133"/>
    <lineage>
        <taxon>Eukaryota</taxon>
        <taxon>Fungi</taxon>
        <taxon>Dikarya</taxon>
        <taxon>Ascomycota</taxon>
        <taxon>Pezizomycotina</taxon>
        <taxon>Sordariomycetes</taxon>
        <taxon>Hypocreomycetidae</taxon>
        <taxon>Glomerellales</taxon>
        <taxon>Glomerellaceae</taxon>
        <taxon>Colletotrichum</taxon>
        <taxon>Colletotrichum graminicola species complex</taxon>
    </lineage>
</organism>
<dbReference type="PANTHER" id="PTHR43439">
    <property type="entry name" value="PHENYLACETATE-COENZYME A LIGASE"/>
    <property type="match status" value="1"/>
</dbReference>
<gene>
    <name evidence="5" type="ORF">GLRG_11775</name>
</gene>
<dbReference type="SUPFAM" id="SSF51735">
    <property type="entry name" value="NAD(P)-binding Rossmann-fold domains"/>
    <property type="match status" value="1"/>
</dbReference>
<dbReference type="GO" id="GO:0031177">
    <property type="term" value="F:phosphopantetheine binding"/>
    <property type="evidence" value="ECO:0007669"/>
    <property type="project" value="InterPro"/>
</dbReference>
<evidence type="ECO:0000313" key="6">
    <source>
        <dbReference type="Proteomes" id="UP000008782"/>
    </source>
</evidence>
<protein>
    <submittedName>
        <fullName evidence="5">Male sterility protein</fullName>
    </submittedName>
</protein>
<dbReference type="STRING" id="645133.E3R0J2"/>
<dbReference type="InterPro" id="IPR036291">
    <property type="entry name" value="NAD(P)-bd_dom_sf"/>
</dbReference>